<dbReference type="CDD" id="cd00082">
    <property type="entry name" value="HisKA"/>
    <property type="match status" value="1"/>
</dbReference>
<evidence type="ECO:0000256" key="4">
    <source>
        <dbReference type="ARBA" id="ARBA00022553"/>
    </source>
</evidence>
<dbReference type="InterPro" id="IPR036890">
    <property type="entry name" value="HATPase_C_sf"/>
</dbReference>
<feature type="domain" description="Histidine kinase" evidence="8">
    <location>
        <begin position="288"/>
        <end position="512"/>
    </location>
</feature>
<keyword evidence="4 7" id="KW-0597">Phosphoprotein</keyword>
<evidence type="ECO:0000313" key="11">
    <source>
        <dbReference type="Proteomes" id="UP000005089"/>
    </source>
</evidence>
<gene>
    <name evidence="10" type="ORF">OFBG_00529</name>
</gene>
<evidence type="ECO:0000256" key="3">
    <source>
        <dbReference type="ARBA" id="ARBA00012438"/>
    </source>
</evidence>
<dbReference type="eggNOG" id="COG2205">
    <property type="taxonomic scope" value="Bacteria"/>
</dbReference>
<dbReference type="EMBL" id="GG658170">
    <property type="protein sequence ID" value="EEO29501.1"/>
    <property type="molecule type" value="Genomic_DNA"/>
</dbReference>
<accession>C3X8H5</accession>
<protein>
    <recommendedName>
        <fullName evidence="3">histidine kinase</fullName>
        <ecNumber evidence="3">2.7.13.3</ecNumber>
    </recommendedName>
</protein>
<reference evidence="10 11" key="1">
    <citation type="submission" date="2009-02" db="EMBL/GenBank/DDBJ databases">
        <title>The Genome Sequence of Oxalobacter formigenes OXCC13.</title>
        <authorList>
            <consortium name="The Broad Institute Genome Sequencing Platform"/>
            <person name="Ward D."/>
            <person name="Young S.K."/>
            <person name="Kodira C.D."/>
            <person name="Zeng Q."/>
            <person name="Koehrsen M."/>
            <person name="Alvarado L."/>
            <person name="Berlin A."/>
            <person name="Borenstein D."/>
            <person name="Chen Z."/>
            <person name="Engels R."/>
            <person name="Freedman E."/>
            <person name="Gellesch M."/>
            <person name="Goldberg J."/>
            <person name="Griggs A."/>
            <person name="Gujja S."/>
            <person name="Heiman D."/>
            <person name="Hepburn T."/>
            <person name="Howarth C."/>
            <person name="Jen D."/>
            <person name="Larson L."/>
            <person name="Lewis B."/>
            <person name="Mehta T."/>
            <person name="Park D."/>
            <person name="Pearson M."/>
            <person name="Roberts A."/>
            <person name="Saif S."/>
            <person name="Shea T."/>
            <person name="Shenoy N."/>
            <person name="Sisk P."/>
            <person name="Stolte C."/>
            <person name="Sykes S."/>
            <person name="Walk T."/>
            <person name="White J."/>
            <person name="Yandava C."/>
            <person name="Allison M.J."/>
            <person name="Lander E."/>
            <person name="Nusbaum C."/>
            <person name="Galagan J."/>
            <person name="Birren B."/>
        </authorList>
    </citation>
    <scope>NUCLEOTIDE SEQUENCE [LARGE SCALE GENOMIC DNA]</scope>
    <source>
        <strain evidence="10 11">OXCC13</strain>
    </source>
</reference>
<evidence type="ECO:0000313" key="10">
    <source>
        <dbReference type="EMBL" id="EEO29501.1"/>
    </source>
</evidence>
<dbReference type="InterPro" id="IPR004358">
    <property type="entry name" value="Sig_transdc_His_kin-like_C"/>
</dbReference>
<dbReference type="EC" id="2.7.13.3" evidence="3"/>
<dbReference type="Gene3D" id="3.30.565.10">
    <property type="entry name" value="Histidine kinase-like ATPase, C-terminal domain"/>
    <property type="match status" value="1"/>
</dbReference>
<dbReference type="GO" id="GO:0005886">
    <property type="term" value="C:plasma membrane"/>
    <property type="evidence" value="ECO:0007669"/>
    <property type="project" value="UniProtKB-SubCell"/>
</dbReference>
<dbReference type="Pfam" id="PF00512">
    <property type="entry name" value="HisKA"/>
    <property type="match status" value="1"/>
</dbReference>
<evidence type="ECO:0000259" key="9">
    <source>
        <dbReference type="PROSITE" id="PS50110"/>
    </source>
</evidence>
<evidence type="ECO:0000256" key="5">
    <source>
        <dbReference type="ARBA" id="ARBA00022679"/>
    </source>
</evidence>
<dbReference type="STRING" id="847.BRW83_1716"/>
<dbReference type="CDD" id="cd17546">
    <property type="entry name" value="REC_hyHK_CKI1_RcsC-like"/>
    <property type="match status" value="2"/>
</dbReference>
<evidence type="ECO:0000256" key="7">
    <source>
        <dbReference type="PROSITE-ProRule" id="PRU00169"/>
    </source>
</evidence>
<sequence length="796" mass="89797">METALIPADFIACLCTDTDAVWEIDLDTLETIIWHDTTTPELVNTSIDLNKLLLMYLDRFIHHADREKCLTEMSPESLRALASGDKKSKRFDIRLLSRETGFEWHESSCQVFERSNGSGQTVLFKSRCINAHKRCTIVETAVKTEYDYVVYIEADTNSYILYTANYESGTLLPPVVGMDYTEEMIRFNTAHCPPGDREKLIAEMRLDNLLEKLSTANEHVIYTQMYENDRLAYKKIRFSFYDRSHNILLATRTDITEIINERQQKKLLQDALNAANVANRAKSEFLSRMSHDIRTPMNAIIGMTAIAGAHLANQERMSDCLQKITTSSRLLLSLINEVLDMAKIESGRIILSEEEVNLGDLVTSLLSMIQPDLKKKGHRFDVHLFNIDEEWVICDSQRIQQVLLNFLSNAIKYTPDNGHIVFEITQLPSSENGFGKYRFIFRDNGIGMTPGFLEKVFEPFERADEVSIQSIQGTGLGMAIAKNIAEIMGGHIGVESEHGKGTTFTLTIPMQYGHRQNSVETLPCLPVLVVDDDEIVCENTCKRLDEIGMKSDWVTSGFDAIQKILAAQQLTDNYFAAIIDYQMPDMNGIETARAIRKIVGPDMTIILLSAYDWSEYEKEAHEAGIDDFIQKPLLKSRLAYTMKKFLNGNRQQVPTGAGSAIAAASHTGKRVLIVEDNQLNMEIATELLTMAGVVTDTAENGKVAVEKMAAAPIGYYDLIFMDMQMPVMDGCEASRQIRNLGRPDVKTLPIVAMTANAFAEDIEKTRFAGMNEHVAKPIDYERLESVLDRWLTKEKK</sequence>
<dbReference type="InterPro" id="IPR003661">
    <property type="entry name" value="HisK_dim/P_dom"/>
</dbReference>
<evidence type="ECO:0000259" key="8">
    <source>
        <dbReference type="PROSITE" id="PS50109"/>
    </source>
</evidence>
<dbReference type="Gene3D" id="1.10.287.130">
    <property type="match status" value="1"/>
</dbReference>
<dbReference type="SMART" id="SM00388">
    <property type="entry name" value="HisKA"/>
    <property type="match status" value="1"/>
</dbReference>
<dbReference type="HOGENOM" id="CLU_000445_114_21_4"/>
<dbReference type="SUPFAM" id="SSF47384">
    <property type="entry name" value="Homodimeric domain of signal transducing histidine kinase"/>
    <property type="match status" value="1"/>
</dbReference>
<dbReference type="Pfam" id="PF00072">
    <property type="entry name" value="Response_reg"/>
    <property type="match status" value="2"/>
</dbReference>
<dbReference type="GeneID" id="77135559"/>
<dbReference type="InterPro" id="IPR036097">
    <property type="entry name" value="HisK_dim/P_sf"/>
</dbReference>
<feature type="domain" description="Response regulatory" evidence="9">
    <location>
        <begin position="526"/>
        <end position="646"/>
    </location>
</feature>
<name>C3X8H5_OXAFO</name>
<dbReference type="AlphaFoldDB" id="C3X8H5"/>
<dbReference type="PANTHER" id="PTHR43047:SF72">
    <property type="entry name" value="OSMOSENSING HISTIDINE PROTEIN KINASE SLN1"/>
    <property type="match status" value="1"/>
</dbReference>
<evidence type="ECO:0000256" key="2">
    <source>
        <dbReference type="ARBA" id="ARBA00004429"/>
    </source>
</evidence>
<dbReference type="PRINTS" id="PR00344">
    <property type="entry name" value="BCTRLSENSOR"/>
</dbReference>
<dbReference type="Pfam" id="PF02518">
    <property type="entry name" value="HATPase_c"/>
    <property type="match status" value="1"/>
</dbReference>
<keyword evidence="11" id="KW-1185">Reference proteome</keyword>
<proteinExistence type="predicted"/>
<dbReference type="SUPFAM" id="SSF55874">
    <property type="entry name" value="ATPase domain of HSP90 chaperone/DNA topoisomerase II/histidine kinase"/>
    <property type="match status" value="1"/>
</dbReference>
<dbReference type="InterPro" id="IPR005467">
    <property type="entry name" value="His_kinase_dom"/>
</dbReference>
<dbReference type="SMART" id="SM00387">
    <property type="entry name" value="HATPase_c"/>
    <property type="match status" value="1"/>
</dbReference>
<dbReference type="eggNOG" id="COG0784">
    <property type="taxonomic scope" value="Bacteria"/>
</dbReference>
<feature type="domain" description="Response regulatory" evidence="9">
    <location>
        <begin position="670"/>
        <end position="791"/>
    </location>
</feature>
<dbReference type="InterPro" id="IPR011006">
    <property type="entry name" value="CheY-like_superfamily"/>
</dbReference>
<dbReference type="OrthoDB" id="5468482at2"/>
<keyword evidence="6" id="KW-0418">Kinase</keyword>
<dbReference type="GO" id="GO:0009927">
    <property type="term" value="F:histidine phosphotransfer kinase activity"/>
    <property type="evidence" value="ECO:0007669"/>
    <property type="project" value="TreeGrafter"/>
</dbReference>
<dbReference type="FunFam" id="3.30.565.10:FF:000006">
    <property type="entry name" value="Sensor histidine kinase WalK"/>
    <property type="match status" value="1"/>
</dbReference>
<dbReference type="PROSITE" id="PS50110">
    <property type="entry name" value="RESPONSE_REGULATORY"/>
    <property type="match status" value="2"/>
</dbReference>
<dbReference type="PROSITE" id="PS50109">
    <property type="entry name" value="HIS_KIN"/>
    <property type="match status" value="1"/>
</dbReference>
<dbReference type="Proteomes" id="UP000005089">
    <property type="component" value="Unassembled WGS sequence"/>
</dbReference>
<dbReference type="SUPFAM" id="SSF52172">
    <property type="entry name" value="CheY-like"/>
    <property type="match status" value="2"/>
</dbReference>
<comment type="subcellular location">
    <subcellularLocation>
        <location evidence="2">Cell inner membrane</location>
        <topology evidence="2">Multi-pass membrane protein</topology>
    </subcellularLocation>
</comment>
<dbReference type="GO" id="GO:0000155">
    <property type="term" value="F:phosphorelay sensor kinase activity"/>
    <property type="evidence" value="ECO:0007669"/>
    <property type="project" value="InterPro"/>
</dbReference>
<dbReference type="InterPro" id="IPR003594">
    <property type="entry name" value="HATPase_dom"/>
</dbReference>
<evidence type="ECO:0000256" key="6">
    <source>
        <dbReference type="ARBA" id="ARBA00022777"/>
    </source>
</evidence>
<organism evidence="10 11">
    <name type="scientific">Oxalobacter formigenes OXCC13</name>
    <dbReference type="NCBI Taxonomy" id="556269"/>
    <lineage>
        <taxon>Bacteria</taxon>
        <taxon>Pseudomonadati</taxon>
        <taxon>Pseudomonadota</taxon>
        <taxon>Betaproteobacteria</taxon>
        <taxon>Burkholderiales</taxon>
        <taxon>Oxalobacteraceae</taxon>
        <taxon>Oxalobacter</taxon>
    </lineage>
</organism>
<dbReference type="Gene3D" id="3.40.50.2300">
    <property type="match status" value="2"/>
</dbReference>
<feature type="modified residue" description="4-aspartylphosphate" evidence="7">
    <location>
        <position position="722"/>
    </location>
</feature>
<dbReference type="PANTHER" id="PTHR43047">
    <property type="entry name" value="TWO-COMPONENT HISTIDINE PROTEIN KINASE"/>
    <property type="match status" value="1"/>
</dbReference>
<feature type="modified residue" description="4-aspartylphosphate" evidence="7">
    <location>
        <position position="580"/>
    </location>
</feature>
<evidence type="ECO:0000256" key="1">
    <source>
        <dbReference type="ARBA" id="ARBA00000085"/>
    </source>
</evidence>
<dbReference type="SMART" id="SM00448">
    <property type="entry name" value="REC"/>
    <property type="match status" value="2"/>
</dbReference>
<keyword evidence="5" id="KW-0808">Transferase</keyword>
<dbReference type="RefSeq" id="WP_005880036.1">
    <property type="nucleotide sequence ID" value="NZ_CP019430.1"/>
</dbReference>
<comment type="catalytic activity">
    <reaction evidence="1">
        <text>ATP + protein L-histidine = ADP + protein N-phospho-L-histidine.</text>
        <dbReference type="EC" id="2.7.13.3"/>
    </reaction>
</comment>
<dbReference type="InterPro" id="IPR001789">
    <property type="entry name" value="Sig_transdc_resp-reg_receiver"/>
</dbReference>